<dbReference type="Proteomes" id="UP000765160">
    <property type="component" value="Unassembled WGS sequence"/>
</dbReference>
<gene>
    <name evidence="2" type="ORF">HB662_14975</name>
</gene>
<dbReference type="EMBL" id="JAAVTX010000004">
    <property type="protein sequence ID" value="NKE46087.1"/>
    <property type="molecule type" value="Genomic_DNA"/>
</dbReference>
<evidence type="ECO:0000313" key="3">
    <source>
        <dbReference type="Proteomes" id="UP000765160"/>
    </source>
</evidence>
<feature type="region of interest" description="Disordered" evidence="1">
    <location>
        <begin position="22"/>
        <end position="49"/>
    </location>
</feature>
<organism evidence="2 3">
    <name type="scientific">Falsiroseomonas frigidaquae</name>
    <dbReference type="NCBI Taxonomy" id="487318"/>
    <lineage>
        <taxon>Bacteria</taxon>
        <taxon>Pseudomonadati</taxon>
        <taxon>Pseudomonadota</taxon>
        <taxon>Alphaproteobacteria</taxon>
        <taxon>Acetobacterales</taxon>
        <taxon>Roseomonadaceae</taxon>
        <taxon>Falsiroseomonas</taxon>
    </lineage>
</organism>
<dbReference type="RefSeq" id="WP_168050601.1">
    <property type="nucleotide sequence ID" value="NZ_JAATJR010000004.1"/>
</dbReference>
<evidence type="ECO:0000256" key="1">
    <source>
        <dbReference type="SAM" id="MobiDB-lite"/>
    </source>
</evidence>
<reference evidence="2 3" key="1">
    <citation type="submission" date="2020-03" db="EMBL/GenBank/DDBJ databases">
        <title>Roseomonas selenitidurans sp. nov. isolated from soil.</title>
        <authorList>
            <person name="Liu H."/>
        </authorList>
    </citation>
    <scope>NUCLEOTIDE SEQUENCE [LARGE SCALE GENOMIC DNA]</scope>
    <source>
        <strain evidence="2 3">JCM 15073</strain>
    </source>
</reference>
<keyword evidence="3" id="KW-1185">Reference proteome</keyword>
<proteinExistence type="predicted"/>
<accession>A0ABX1F1B2</accession>
<evidence type="ECO:0000313" key="2">
    <source>
        <dbReference type="EMBL" id="NKE46087.1"/>
    </source>
</evidence>
<name>A0ABX1F1B2_9PROT</name>
<feature type="compositionally biased region" description="Low complexity" evidence="1">
    <location>
        <begin position="22"/>
        <end position="31"/>
    </location>
</feature>
<protein>
    <submittedName>
        <fullName evidence="2">Uncharacterized protein</fullName>
    </submittedName>
</protein>
<comment type="caution">
    <text evidence="2">The sequence shown here is derived from an EMBL/GenBank/DDBJ whole genome shotgun (WGS) entry which is preliminary data.</text>
</comment>
<sequence>MRLALAMIGVLAAGPGWGQGMTQGMTQGLTPSLRGNAGIPGLMAPAETPQQKREFCQRIATAAGRCAMSGSFAAPALAACLAQGLPVQDQLRVAQSAGGGVAGLLSECGIRPGR</sequence>